<evidence type="ECO:0000313" key="2">
    <source>
        <dbReference type="EMBL" id="PKQ63775.1"/>
    </source>
</evidence>
<name>A0A2N3I0C3_9BACT</name>
<reference evidence="2 3" key="1">
    <citation type="journal article" date="2017" name="Front. Microbiol.">
        <title>Labilibaculum manganireducens gen. nov., sp. nov. and Labilibaculum filiforme sp. nov., Novel Bacteroidetes Isolated from Subsurface Sediments of the Baltic Sea.</title>
        <authorList>
            <person name="Vandieken V."/>
            <person name="Marshall I.P."/>
            <person name="Niemann H."/>
            <person name="Engelen B."/>
            <person name="Cypionka H."/>
        </authorList>
    </citation>
    <scope>NUCLEOTIDE SEQUENCE [LARGE SCALE GENOMIC DNA]</scope>
    <source>
        <strain evidence="2 3">59.16B</strain>
    </source>
</reference>
<keyword evidence="3" id="KW-1185">Reference proteome</keyword>
<dbReference type="AlphaFoldDB" id="A0A2N3I0C3"/>
<organism evidence="2 3">
    <name type="scientific">Labilibaculum filiforme</name>
    <dbReference type="NCBI Taxonomy" id="1940526"/>
    <lineage>
        <taxon>Bacteria</taxon>
        <taxon>Pseudomonadati</taxon>
        <taxon>Bacteroidota</taxon>
        <taxon>Bacteroidia</taxon>
        <taxon>Marinilabiliales</taxon>
        <taxon>Marinifilaceae</taxon>
        <taxon>Labilibaculum</taxon>
    </lineage>
</organism>
<sequence length="407" mass="47135">MEKVKGISIKSDWLKDLVKVSDLIYYDGPLLSHYQSLSGEDYLFYWVDTDATYNRWLIINISIVKLQDYLNRKISLHQLITELDAGLVYKVDIDKDIQYHNFELLYIYELPESYLPNKNSLYSFEPLKQQVDLSSYSKKHNQGIFQAYFGNSEKVGYGTIDAELWANSLIQFVAINKGLKKDYINKTKRKAKEDNVKIDTALLQGASTFHYIGNTRNSFGALFKPVGNEINFPGTKSTEDKFVEFVIGFYESSNNIEDFKAYISTLDKKVVNSYKSLLKTITGAKTNFKLNYVNAISEHFINSDIDYKKAKVILQNLETLEFSDTDDIKITGRFTALNLKTGHYEFEDFEDETNRSKGYLDSDRLEVAYKIKWDKTYDIIVKRKEELKTGSKDPKITDLLISFIEQD</sequence>
<evidence type="ECO:0000259" key="1">
    <source>
        <dbReference type="Pfam" id="PF20215"/>
    </source>
</evidence>
<gene>
    <name evidence="2" type="ORF">BZG02_07030</name>
</gene>
<dbReference type="Pfam" id="PF20215">
    <property type="entry name" value="DUF6575"/>
    <property type="match status" value="1"/>
</dbReference>
<dbReference type="OrthoDB" id="1077479at2"/>
<dbReference type="RefSeq" id="WP_101260717.1">
    <property type="nucleotide sequence ID" value="NZ_MVDD01000004.1"/>
</dbReference>
<dbReference type="EMBL" id="MVDD01000004">
    <property type="protein sequence ID" value="PKQ63775.1"/>
    <property type="molecule type" value="Genomic_DNA"/>
</dbReference>
<proteinExistence type="predicted"/>
<feature type="domain" description="DUF6575" evidence="1">
    <location>
        <begin position="25"/>
        <end position="125"/>
    </location>
</feature>
<dbReference type="Proteomes" id="UP000233535">
    <property type="component" value="Unassembled WGS sequence"/>
</dbReference>
<accession>A0A2N3I0C3</accession>
<evidence type="ECO:0000313" key="3">
    <source>
        <dbReference type="Proteomes" id="UP000233535"/>
    </source>
</evidence>
<dbReference type="InterPro" id="IPR046482">
    <property type="entry name" value="DUF6575"/>
</dbReference>
<protein>
    <recommendedName>
        <fullName evidence="1">DUF6575 domain-containing protein</fullName>
    </recommendedName>
</protein>
<comment type="caution">
    <text evidence="2">The sequence shown here is derived from an EMBL/GenBank/DDBJ whole genome shotgun (WGS) entry which is preliminary data.</text>
</comment>